<dbReference type="WBParaSite" id="SPAL_0000105800.1">
    <property type="protein sequence ID" value="SPAL_0000105800.1"/>
    <property type="gene ID" value="SPAL_0000105800"/>
</dbReference>
<sequence length="239" mass="27892">MLMKKKTMQVIYDKKSTTWHISNLIKKEDLVKQVFEGRAGLKIFIMGCELYYYINYDTENINNNISNDISTLFNSKRYIDIILKIGENEINVHKCILASRSPIFDNLLKYGNREASTKIIIVDSNKDAVEAMVNYLYINKISNMNNYTMDLLRLSDFFCIKGLKLLMECYFINAINSANAIQYLIKADIYSALTLKKWCMMFICFNLEEIMNSDSEKWNTFIKEHPTLVSQILQLAVNK</sequence>
<dbReference type="PROSITE" id="PS50097">
    <property type="entry name" value="BTB"/>
    <property type="match status" value="1"/>
</dbReference>
<dbReference type="PANTHER" id="PTHR24413">
    <property type="entry name" value="SPECKLE-TYPE POZ PROTEIN"/>
    <property type="match status" value="1"/>
</dbReference>
<dbReference type="CDD" id="cd18186">
    <property type="entry name" value="BTB_POZ_ZBTB_KLHL-like"/>
    <property type="match status" value="1"/>
</dbReference>
<keyword evidence="2" id="KW-1185">Reference proteome</keyword>
<dbReference type="InterPro" id="IPR000210">
    <property type="entry name" value="BTB/POZ_dom"/>
</dbReference>
<dbReference type="Gene3D" id="1.25.40.420">
    <property type="match status" value="1"/>
</dbReference>
<dbReference type="SMART" id="SM00225">
    <property type="entry name" value="BTB"/>
    <property type="match status" value="1"/>
</dbReference>
<proteinExistence type="predicted"/>
<accession>A0A0N5B4Q8</accession>
<evidence type="ECO:0000313" key="2">
    <source>
        <dbReference type="Proteomes" id="UP000046392"/>
    </source>
</evidence>
<evidence type="ECO:0000313" key="3">
    <source>
        <dbReference type="WBParaSite" id="SPAL_0000105800.1"/>
    </source>
</evidence>
<dbReference type="Pfam" id="PF00651">
    <property type="entry name" value="BTB"/>
    <property type="match status" value="1"/>
</dbReference>
<protein>
    <submittedName>
        <fullName evidence="3">BTB domain-containing protein</fullName>
    </submittedName>
</protein>
<dbReference type="SUPFAM" id="SSF54695">
    <property type="entry name" value="POZ domain"/>
    <property type="match status" value="1"/>
</dbReference>
<organism evidence="2 3">
    <name type="scientific">Strongyloides papillosus</name>
    <name type="common">Intestinal threadworm</name>
    <dbReference type="NCBI Taxonomy" id="174720"/>
    <lineage>
        <taxon>Eukaryota</taxon>
        <taxon>Metazoa</taxon>
        <taxon>Ecdysozoa</taxon>
        <taxon>Nematoda</taxon>
        <taxon>Chromadorea</taxon>
        <taxon>Rhabditida</taxon>
        <taxon>Tylenchina</taxon>
        <taxon>Panagrolaimomorpha</taxon>
        <taxon>Strongyloidoidea</taxon>
        <taxon>Strongyloididae</taxon>
        <taxon>Strongyloides</taxon>
    </lineage>
</organism>
<dbReference type="AlphaFoldDB" id="A0A0N5B4Q8"/>
<dbReference type="Proteomes" id="UP000046392">
    <property type="component" value="Unplaced"/>
</dbReference>
<dbReference type="InterPro" id="IPR011333">
    <property type="entry name" value="SKP1/BTB/POZ_sf"/>
</dbReference>
<name>A0A0N5B4Q8_STREA</name>
<reference evidence="3" key="1">
    <citation type="submission" date="2017-02" db="UniProtKB">
        <authorList>
            <consortium name="WormBaseParasite"/>
        </authorList>
    </citation>
    <scope>IDENTIFICATION</scope>
</reference>
<evidence type="ECO:0000259" key="1">
    <source>
        <dbReference type="PROSITE" id="PS50097"/>
    </source>
</evidence>
<dbReference type="STRING" id="174720.A0A0N5B4Q8"/>
<feature type="domain" description="BTB" evidence="1">
    <location>
        <begin position="79"/>
        <end position="145"/>
    </location>
</feature>
<dbReference type="Gene3D" id="3.30.710.10">
    <property type="entry name" value="Potassium Channel Kv1.1, Chain A"/>
    <property type="match status" value="1"/>
</dbReference>